<dbReference type="SMART" id="SM00298">
    <property type="entry name" value="CHROMO"/>
    <property type="match status" value="1"/>
</dbReference>
<reference evidence="3" key="4">
    <citation type="submission" date="2025-05" db="UniProtKB">
        <authorList>
            <consortium name="EnsemblFungi"/>
        </authorList>
    </citation>
    <scope>IDENTIFICATION</scope>
    <source>
        <strain evidence="3">isolate 1-1 / race 1 (BBBD)</strain>
    </source>
</reference>
<evidence type="ECO:0000313" key="4">
    <source>
        <dbReference type="Proteomes" id="UP000005240"/>
    </source>
</evidence>
<organism evidence="2">
    <name type="scientific">Puccinia triticina (isolate 1-1 / race 1 (BBBD))</name>
    <name type="common">Brown leaf rust fungus</name>
    <dbReference type="NCBI Taxonomy" id="630390"/>
    <lineage>
        <taxon>Eukaryota</taxon>
        <taxon>Fungi</taxon>
        <taxon>Dikarya</taxon>
        <taxon>Basidiomycota</taxon>
        <taxon>Pucciniomycotina</taxon>
        <taxon>Pucciniomycetes</taxon>
        <taxon>Pucciniales</taxon>
        <taxon>Pucciniaceae</taxon>
        <taxon>Puccinia</taxon>
    </lineage>
</organism>
<protein>
    <submittedName>
        <fullName evidence="3">Chromo domain-containing protein</fullName>
    </submittedName>
</protein>
<name>A0A180FZU7_PUCT1</name>
<dbReference type="GO" id="GO:0006338">
    <property type="term" value="P:chromatin remodeling"/>
    <property type="evidence" value="ECO:0007669"/>
    <property type="project" value="UniProtKB-ARBA"/>
</dbReference>
<dbReference type="Pfam" id="PF24626">
    <property type="entry name" value="SH3_Tf2-1"/>
    <property type="match status" value="1"/>
</dbReference>
<dbReference type="Gene3D" id="2.40.50.40">
    <property type="match status" value="1"/>
</dbReference>
<reference evidence="3 4" key="3">
    <citation type="journal article" date="2017" name="G3 (Bethesda)">
        <title>Comparative analysis highlights variable genome content of wheat rusts and divergence of the mating loci.</title>
        <authorList>
            <person name="Cuomo C.A."/>
            <person name="Bakkeren G."/>
            <person name="Khalil H.B."/>
            <person name="Panwar V."/>
            <person name="Joly D."/>
            <person name="Linning R."/>
            <person name="Sakthikumar S."/>
            <person name="Song X."/>
            <person name="Adiconis X."/>
            <person name="Fan L."/>
            <person name="Goldberg J.M."/>
            <person name="Levin J.Z."/>
            <person name="Young S."/>
            <person name="Zeng Q."/>
            <person name="Anikster Y."/>
            <person name="Bruce M."/>
            <person name="Wang M."/>
            <person name="Yin C."/>
            <person name="McCallum B."/>
            <person name="Szabo L.J."/>
            <person name="Hulbert S."/>
            <person name="Chen X."/>
            <person name="Fellers J.P."/>
        </authorList>
    </citation>
    <scope>NUCLEOTIDE SEQUENCE</scope>
    <source>
        <strain evidence="3">isolate 1-1 / race 1 (BBBD)</strain>
        <strain evidence="4">Isolate 1-1 / race 1 (BBBD)</strain>
    </source>
</reference>
<dbReference type="STRING" id="630390.A0A180FZU7"/>
<dbReference type="InterPro" id="IPR056924">
    <property type="entry name" value="SH3_Tf2-1"/>
</dbReference>
<dbReference type="InterPro" id="IPR023780">
    <property type="entry name" value="Chromo_domain"/>
</dbReference>
<gene>
    <name evidence="2" type="ORF">PTTG_30176</name>
</gene>
<proteinExistence type="predicted"/>
<keyword evidence="4" id="KW-1185">Reference proteome</keyword>
<dbReference type="EMBL" id="ADAS02002126">
    <property type="protein sequence ID" value="OAV85945.1"/>
    <property type="molecule type" value="Genomic_DNA"/>
</dbReference>
<feature type="domain" description="Chromo" evidence="1">
    <location>
        <begin position="103"/>
        <end position="150"/>
    </location>
</feature>
<dbReference type="Proteomes" id="UP000005240">
    <property type="component" value="Unassembled WGS sequence"/>
</dbReference>
<dbReference type="OrthoDB" id="2273864at2759"/>
<reference evidence="2" key="2">
    <citation type="submission" date="2016-05" db="EMBL/GenBank/DDBJ databases">
        <title>Comparative analysis highlights variable genome content of wheat rusts and divergence of the mating loci.</title>
        <authorList>
            <person name="Cuomo C.A."/>
            <person name="Bakkeren G."/>
            <person name="Szabo L."/>
            <person name="Khalil H."/>
            <person name="Joly D."/>
            <person name="Goldberg J."/>
            <person name="Young S."/>
            <person name="Zeng Q."/>
            <person name="Fellers J."/>
        </authorList>
    </citation>
    <scope>NUCLEOTIDE SEQUENCE [LARGE SCALE GENOMIC DNA]</scope>
    <source>
        <strain evidence="2">1-1 BBBD Race 1</strain>
    </source>
</reference>
<evidence type="ECO:0000313" key="3">
    <source>
        <dbReference type="EnsemblFungi" id="PTTG_30176-t43_1-p1"/>
    </source>
</evidence>
<evidence type="ECO:0000313" key="2">
    <source>
        <dbReference type="EMBL" id="OAV85945.1"/>
    </source>
</evidence>
<dbReference type="InterPro" id="IPR016197">
    <property type="entry name" value="Chromo-like_dom_sf"/>
</dbReference>
<dbReference type="SUPFAM" id="SSF54160">
    <property type="entry name" value="Chromo domain-like"/>
    <property type="match status" value="1"/>
</dbReference>
<accession>A0A180FZU7</accession>
<dbReference type="PROSITE" id="PS50013">
    <property type="entry name" value="CHROMO_2"/>
    <property type="match status" value="1"/>
</dbReference>
<dbReference type="Pfam" id="PF00385">
    <property type="entry name" value="Chromo"/>
    <property type="match status" value="1"/>
</dbReference>
<dbReference type="CDD" id="cd00024">
    <property type="entry name" value="CD_CSD"/>
    <property type="match status" value="1"/>
</dbReference>
<reference evidence="2" key="1">
    <citation type="submission" date="2009-11" db="EMBL/GenBank/DDBJ databases">
        <authorList>
            <consortium name="The Broad Institute Genome Sequencing Platform"/>
            <person name="Ward D."/>
            <person name="Feldgarden M."/>
            <person name="Earl A."/>
            <person name="Young S.K."/>
            <person name="Zeng Q."/>
            <person name="Koehrsen M."/>
            <person name="Alvarado L."/>
            <person name="Berlin A."/>
            <person name="Bochicchio J."/>
            <person name="Borenstein D."/>
            <person name="Chapman S.B."/>
            <person name="Chen Z."/>
            <person name="Engels R."/>
            <person name="Freedman E."/>
            <person name="Gellesch M."/>
            <person name="Goldberg J."/>
            <person name="Griggs A."/>
            <person name="Gujja S."/>
            <person name="Heilman E."/>
            <person name="Heiman D."/>
            <person name="Hepburn T."/>
            <person name="Howarth C."/>
            <person name="Jen D."/>
            <person name="Larson L."/>
            <person name="Lewis B."/>
            <person name="Mehta T."/>
            <person name="Park D."/>
            <person name="Pearson M."/>
            <person name="Roberts A."/>
            <person name="Saif S."/>
            <person name="Shea T."/>
            <person name="Shenoy N."/>
            <person name="Sisk P."/>
            <person name="Stolte C."/>
            <person name="Sykes S."/>
            <person name="Thomson T."/>
            <person name="Walk T."/>
            <person name="White J."/>
            <person name="Yandava C."/>
            <person name="Izard J."/>
            <person name="Baranova O.V."/>
            <person name="Blanton J.M."/>
            <person name="Tanner A.C."/>
            <person name="Dewhirst F.E."/>
            <person name="Haas B."/>
            <person name="Nusbaum C."/>
            <person name="Birren B."/>
        </authorList>
    </citation>
    <scope>NUCLEOTIDE SEQUENCE [LARGE SCALE GENOMIC DNA]</scope>
    <source>
        <strain evidence="2">1-1 BBBD Race 1</strain>
    </source>
</reference>
<dbReference type="EnsemblFungi" id="PTTG_30176-t43_1">
    <property type="protein sequence ID" value="PTTG_30176-t43_1-p1"/>
    <property type="gene ID" value="PTTG_30176"/>
</dbReference>
<feature type="non-terminal residue" evidence="2">
    <location>
        <position position="167"/>
    </location>
</feature>
<dbReference type="VEuPathDB" id="FungiDB:PTTG_30176"/>
<sequence>MKSKFNRRVRDTLEWKSGGKIWLDGHNISTTRPSTKLEHHWLGPFPIASQISKSTYKLTLPPSMQGFHLVFHISVLCKHKLDEVAEQRRRTLEPVIVDGGEEWEVAEVLNCWQRGRTLQYLVSWKGIGPEEKLWEPAENLTNCGDLLADFNIKFPEAAAKHQQTWKR</sequence>
<evidence type="ECO:0000259" key="1">
    <source>
        <dbReference type="PROSITE" id="PS50013"/>
    </source>
</evidence>
<dbReference type="InterPro" id="IPR000953">
    <property type="entry name" value="Chromo/chromo_shadow_dom"/>
</dbReference>
<dbReference type="AlphaFoldDB" id="A0A180FZU7"/>